<reference evidence="13" key="1">
    <citation type="submission" date="2011-01" db="EMBL/GenBank/DDBJ databases">
        <title>Complete sequence of chromosome of Rahnella sp. Y9602.</title>
        <authorList>
            <consortium name="US DOE Joint Genome Institute"/>
            <person name="Lucas S."/>
            <person name="Copeland A."/>
            <person name="Lapidus A."/>
            <person name="Cheng J.-F."/>
            <person name="Goodwin L."/>
            <person name="Pitluck S."/>
            <person name="Lu M."/>
            <person name="Detter J.C."/>
            <person name="Han C."/>
            <person name="Tapia R."/>
            <person name="Land M."/>
            <person name="Hauser L."/>
            <person name="Kyrpides N."/>
            <person name="Ivanova N."/>
            <person name="Ovchinnikova G."/>
            <person name="Pagani I."/>
            <person name="Sobecky P.A."/>
            <person name="Martinez R.J."/>
            <person name="Woyke T."/>
        </authorList>
    </citation>
    <scope>NUCLEOTIDE SEQUENCE [LARGE SCALE GENOMIC DNA]</scope>
    <source>
        <strain evidence="13">Y9602</strain>
    </source>
</reference>
<proteinExistence type="inferred from homology"/>
<evidence type="ECO:0000256" key="8">
    <source>
        <dbReference type="RuleBase" id="RU003918"/>
    </source>
</evidence>
<keyword evidence="6 8" id="KW-0143">Chaperone</keyword>
<evidence type="ECO:0000313" key="12">
    <source>
        <dbReference type="EMBL" id="ADW75463.1"/>
    </source>
</evidence>
<evidence type="ECO:0000256" key="1">
    <source>
        <dbReference type="ARBA" id="ARBA00004418"/>
    </source>
</evidence>
<dbReference type="InterPro" id="IPR036316">
    <property type="entry name" value="Pili_assmbl_chap_C_dom_sf"/>
</dbReference>
<comment type="subcellular location">
    <subcellularLocation>
        <location evidence="1 8">Periplasm</location>
    </subcellularLocation>
</comment>
<dbReference type="InterPro" id="IPR016147">
    <property type="entry name" value="Pili_assmbl_chaperone_N"/>
</dbReference>
<dbReference type="Proteomes" id="UP000007257">
    <property type="component" value="Chromosome"/>
</dbReference>
<reference evidence="12 13" key="2">
    <citation type="journal article" date="2012" name="J. Bacteriol.">
        <title>Complete Genome Sequence of Rahnella sp. Strain Y9602, a Gammaproteobacterium Isolate from Metal- and Radionuclide-Contaminated Soil.</title>
        <authorList>
            <person name="Martinez R.J."/>
            <person name="Bruce D."/>
            <person name="Detter C."/>
            <person name="Goodwin L.A."/>
            <person name="Han J."/>
            <person name="Han C.S."/>
            <person name="Held B."/>
            <person name="Land M.L."/>
            <person name="Mikhailova N."/>
            <person name="Nolan M."/>
            <person name="Pennacchio L."/>
            <person name="Pitluck S."/>
            <person name="Tapia R."/>
            <person name="Woyke T."/>
            <person name="Sobecky P.A."/>
        </authorList>
    </citation>
    <scope>NUCLEOTIDE SEQUENCE [LARGE SCALE GENOMIC DNA]</scope>
    <source>
        <strain evidence="12 13">Y9602</strain>
    </source>
</reference>
<dbReference type="SUPFAM" id="SSF49354">
    <property type="entry name" value="PapD-like"/>
    <property type="match status" value="1"/>
</dbReference>
<feature type="chain" id="PRO_5002608989" evidence="9">
    <location>
        <begin position="23"/>
        <end position="229"/>
    </location>
</feature>
<comment type="similarity">
    <text evidence="2 8">Belongs to the periplasmic pilus chaperone family.</text>
</comment>
<dbReference type="InterPro" id="IPR016148">
    <property type="entry name" value="Pili_assmbl_chaperone_C"/>
</dbReference>
<dbReference type="SUPFAM" id="SSF49584">
    <property type="entry name" value="Periplasmic chaperone C-domain"/>
    <property type="match status" value="1"/>
</dbReference>
<evidence type="ECO:0000256" key="2">
    <source>
        <dbReference type="ARBA" id="ARBA00007399"/>
    </source>
</evidence>
<evidence type="ECO:0000256" key="6">
    <source>
        <dbReference type="ARBA" id="ARBA00023186"/>
    </source>
</evidence>
<dbReference type="Gene3D" id="2.60.40.10">
    <property type="entry name" value="Immunoglobulins"/>
    <property type="match status" value="2"/>
</dbReference>
<dbReference type="InterPro" id="IPR018046">
    <property type="entry name" value="Pili_assmbl_chaperone_CS"/>
</dbReference>
<evidence type="ECO:0000256" key="4">
    <source>
        <dbReference type="ARBA" id="ARBA00022729"/>
    </source>
</evidence>
<gene>
    <name evidence="12" type="ordered locus">Rahaq_3874</name>
</gene>
<dbReference type="GO" id="GO:0071555">
    <property type="term" value="P:cell wall organization"/>
    <property type="evidence" value="ECO:0007669"/>
    <property type="project" value="InterPro"/>
</dbReference>
<evidence type="ECO:0000256" key="7">
    <source>
        <dbReference type="ARBA" id="ARBA00023319"/>
    </source>
</evidence>
<dbReference type="InterPro" id="IPR013783">
    <property type="entry name" value="Ig-like_fold"/>
</dbReference>
<dbReference type="InterPro" id="IPR001829">
    <property type="entry name" value="Pili_assmbl_chaperone_bac"/>
</dbReference>
<dbReference type="PANTHER" id="PTHR30251:SF2">
    <property type="entry name" value="FIMBRIAL CHAPERONE YADV-RELATED"/>
    <property type="match status" value="1"/>
</dbReference>
<accession>A0A0H3FH18</accession>
<dbReference type="AlphaFoldDB" id="A0A0H3FH18"/>
<dbReference type="RefSeq" id="WP_013577152.1">
    <property type="nucleotide sequence ID" value="NC_015061.1"/>
</dbReference>
<name>A0A0H3FH18_RAHSY</name>
<keyword evidence="3" id="KW-1029">Fimbrium biogenesis</keyword>
<feature type="signal peptide" evidence="9">
    <location>
        <begin position="1"/>
        <end position="22"/>
    </location>
</feature>
<evidence type="ECO:0000259" key="11">
    <source>
        <dbReference type="Pfam" id="PF02753"/>
    </source>
</evidence>
<dbReference type="eggNOG" id="COG3121">
    <property type="taxonomic scope" value="Bacteria"/>
</dbReference>
<dbReference type="PANTHER" id="PTHR30251">
    <property type="entry name" value="PILUS ASSEMBLY CHAPERONE"/>
    <property type="match status" value="1"/>
</dbReference>
<evidence type="ECO:0000256" key="3">
    <source>
        <dbReference type="ARBA" id="ARBA00022558"/>
    </source>
</evidence>
<dbReference type="Pfam" id="PF00345">
    <property type="entry name" value="PapD_N"/>
    <property type="match status" value="1"/>
</dbReference>
<sequence precursor="true">MKRAAIFICGLLGLCFIFQATAGVTVGATRVVFSSDMKETSLSVNNTGIDSVFLVRSWVSNFEDESKASIPFIATPPLFRIEKNQNSIIRIALKSAAGLPQDRESIYWMNVLVIPPSQKKSDEGGSLQFSVNNRLKLIYRPAALNNQDLKDIYSKVKFSRSGEGLTVTNPTPYYVSFGKITVNNSPVTESVMVPPLASTKIKKAPMGNDVSWTVIDDYGGISKLSHAKI</sequence>
<protein>
    <submittedName>
        <fullName evidence="12">Pili assembly chaperone, N-terminal protein</fullName>
    </submittedName>
</protein>
<keyword evidence="5" id="KW-0574">Periplasm</keyword>
<organism evidence="12 13">
    <name type="scientific">Rahnella sp. (strain Y9602)</name>
    <dbReference type="NCBI Taxonomy" id="2703885"/>
    <lineage>
        <taxon>Bacteria</taxon>
        <taxon>Pseudomonadati</taxon>
        <taxon>Pseudomonadota</taxon>
        <taxon>Gammaproteobacteria</taxon>
        <taxon>Enterobacterales</taxon>
        <taxon>Yersiniaceae</taxon>
        <taxon>Rahnella</taxon>
    </lineage>
</organism>
<feature type="domain" description="Pili assembly chaperone C-terminal" evidence="11">
    <location>
        <begin position="167"/>
        <end position="222"/>
    </location>
</feature>
<keyword evidence="4 9" id="KW-0732">Signal</keyword>
<dbReference type="Pfam" id="PF02753">
    <property type="entry name" value="PapD_C"/>
    <property type="match status" value="1"/>
</dbReference>
<dbReference type="HOGENOM" id="CLU_070768_0_2_6"/>
<dbReference type="PRINTS" id="PR00969">
    <property type="entry name" value="CHAPERONPILI"/>
</dbReference>
<evidence type="ECO:0000313" key="13">
    <source>
        <dbReference type="Proteomes" id="UP000007257"/>
    </source>
</evidence>
<keyword evidence="7" id="KW-0393">Immunoglobulin domain</keyword>
<evidence type="ECO:0000259" key="10">
    <source>
        <dbReference type="Pfam" id="PF00345"/>
    </source>
</evidence>
<dbReference type="GO" id="GO:0030288">
    <property type="term" value="C:outer membrane-bounded periplasmic space"/>
    <property type="evidence" value="ECO:0007669"/>
    <property type="project" value="InterPro"/>
</dbReference>
<dbReference type="OrthoDB" id="9131059at2"/>
<evidence type="ECO:0000256" key="5">
    <source>
        <dbReference type="ARBA" id="ARBA00022764"/>
    </source>
</evidence>
<dbReference type="EMBL" id="CP002505">
    <property type="protein sequence ID" value="ADW75463.1"/>
    <property type="molecule type" value="Genomic_DNA"/>
</dbReference>
<evidence type="ECO:0000256" key="9">
    <source>
        <dbReference type="SAM" id="SignalP"/>
    </source>
</evidence>
<dbReference type="GeneID" id="95419828"/>
<dbReference type="KEGG" id="rah:Rahaq_3874"/>
<feature type="domain" description="Pili assembly chaperone N-terminal" evidence="10">
    <location>
        <begin position="23"/>
        <end position="144"/>
    </location>
</feature>
<dbReference type="InterPro" id="IPR008962">
    <property type="entry name" value="PapD-like_sf"/>
</dbReference>
<dbReference type="InterPro" id="IPR050643">
    <property type="entry name" value="Periplasmic_pilus_chap"/>
</dbReference>
<dbReference type="PROSITE" id="PS00635">
    <property type="entry name" value="PILI_CHAPERONE"/>
    <property type="match status" value="1"/>
</dbReference>